<comment type="caution">
    <text evidence="1">The sequence shown here is derived from an EMBL/GenBank/DDBJ whole genome shotgun (WGS) entry which is preliminary data.</text>
</comment>
<proteinExistence type="predicted"/>
<gene>
    <name evidence="1" type="ORF">ACFOEJ_07405</name>
</gene>
<dbReference type="Proteomes" id="UP001595625">
    <property type="component" value="Unassembled WGS sequence"/>
</dbReference>
<reference evidence="2" key="1">
    <citation type="journal article" date="2019" name="Int. J. Syst. Evol. Microbiol.">
        <title>The Global Catalogue of Microorganisms (GCM) 10K type strain sequencing project: providing services to taxonomists for standard genome sequencing and annotation.</title>
        <authorList>
            <consortium name="The Broad Institute Genomics Platform"/>
            <consortium name="The Broad Institute Genome Sequencing Center for Infectious Disease"/>
            <person name="Wu L."/>
            <person name="Ma J."/>
        </authorList>
    </citation>
    <scope>NUCLEOTIDE SEQUENCE [LARGE SCALE GENOMIC DNA]</scope>
    <source>
        <strain evidence="2">CCM 320</strain>
    </source>
</reference>
<dbReference type="SUPFAM" id="SSF56801">
    <property type="entry name" value="Acetyl-CoA synthetase-like"/>
    <property type="match status" value="1"/>
</dbReference>
<keyword evidence="2" id="KW-1185">Reference proteome</keyword>
<dbReference type="PANTHER" id="PTHR36932">
    <property type="entry name" value="CAPSULAR POLYSACCHARIDE BIOSYNTHESIS PROTEIN"/>
    <property type="match status" value="1"/>
</dbReference>
<keyword evidence="1" id="KW-0436">Ligase</keyword>
<evidence type="ECO:0000313" key="1">
    <source>
        <dbReference type="EMBL" id="MFC3210889.1"/>
    </source>
</evidence>
<dbReference type="GO" id="GO:0016874">
    <property type="term" value="F:ligase activity"/>
    <property type="evidence" value="ECO:0007669"/>
    <property type="project" value="UniProtKB-KW"/>
</dbReference>
<dbReference type="InterPro" id="IPR053158">
    <property type="entry name" value="CapK_Type1_Caps_Biosynth"/>
</dbReference>
<dbReference type="PANTHER" id="PTHR36932:SF1">
    <property type="entry name" value="CAPSULAR POLYSACCHARIDE BIOSYNTHESIS PROTEIN"/>
    <property type="match status" value="1"/>
</dbReference>
<organism evidence="1 2">
    <name type="scientific">Planomicrobium okeanokoites</name>
    <name type="common">Planococcus okeanokoites</name>
    <name type="synonym">Flavobacterium okeanokoites</name>
    <dbReference type="NCBI Taxonomy" id="244"/>
    <lineage>
        <taxon>Bacteria</taxon>
        <taxon>Bacillati</taxon>
        <taxon>Bacillota</taxon>
        <taxon>Bacilli</taxon>
        <taxon>Bacillales</taxon>
        <taxon>Caryophanaceae</taxon>
        <taxon>Planomicrobium</taxon>
    </lineage>
</organism>
<dbReference type="Gene3D" id="3.40.50.12780">
    <property type="entry name" value="N-terminal domain of ligase-like"/>
    <property type="match status" value="1"/>
</dbReference>
<dbReference type="RefSeq" id="WP_117314168.1">
    <property type="nucleotide sequence ID" value="NZ_JBHRUJ010000014.1"/>
</dbReference>
<dbReference type="InterPro" id="IPR042099">
    <property type="entry name" value="ANL_N_sf"/>
</dbReference>
<accession>A0ABV7KN87</accession>
<protein>
    <submittedName>
        <fullName evidence="1">Phenylacetate--CoA ligase family protein</fullName>
    </submittedName>
</protein>
<dbReference type="EMBL" id="JBHRUJ010000014">
    <property type="protein sequence ID" value="MFC3210889.1"/>
    <property type="molecule type" value="Genomic_DNA"/>
</dbReference>
<name>A0ABV7KN87_PLAOK</name>
<sequence>MNKLKFITAYYIKRPKVIKAYKEIKKLESLDRNGQKEYQNIKLKELISYVVKEIPYYSNLFRELNLKVSDIQTTKDLIKLPILTKEIIKKNPELFIPKNYNEKIVKGSTGGSTGVPLKFLMSETDYSKGVALLLRGFEFGNYQLGDSMSIIAGSSLTSNTQSLKSKIQDWLMNFNHFSSYGMNEKDFEAFFRDINKKKPKFLRGYASSLFLFASYLRDNNMQLEFQIQAIFSTSEKLMPNQRNIIESVFKAKVFDNYGLNDGGITAFECNYHNGMHIDFERAILEVTNDDGTDQIIGEEGKILATNLFNYAMPLIRYDTGDLGEIYIEDCKCGCKRPLLKGIAGRTTDYLKINETYIGSPVLTVLMGKIDIESYQIIQTGKDSVKINVVKGEKYDMSQELFISNSLKEHVNEIKIDFNYLDDSKGFSENNKKHKFIINDDFK</sequence>
<evidence type="ECO:0000313" key="2">
    <source>
        <dbReference type="Proteomes" id="UP001595625"/>
    </source>
</evidence>